<feature type="compositionally biased region" description="Polar residues" evidence="1">
    <location>
        <begin position="368"/>
        <end position="377"/>
    </location>
</feature>
<evidence type="ECO:0000313" key="3">
    <source>
        <dbReference type="Proteomes" id="UP000815677"/>
    </source>
</evidence>
<sequence length="377" mass="42612">MSACQFTSSEDFCRCSSGCTAVQNTILYAEINNKLECDLYAMVPALVGQAFHAVLLPAGFSIQTHAQATVTHNLPVDGSDERYQLSRALDFGITVLYEGQGPEFIHWESKPFPFGNWAGRLRDQDTPLHEAWTALTACLPQILIQGYLWLLRDDGENGSQFLVVQIGPYFCLFEFKELAVKSRSVPVAATQVVPGTFDKLHWMDCIDAEHVECHYLLEPLYELSPDQASYNLDRRVSVQLCSAFRYALHNLSRHWHQDELQEVQYLLPRFNLHRPSSRPTNNENIRSLGVPLWAGAKATVTPSQIIRRYLKVEADKLQALRNELNKPPVGSAKPHDTEDRLQYYFGSPTKSFSLKPRIKRSASRGGEASTSKRPNLK</sequence>
<feature type="region of interest" description="Disordered" evidence="1">
    <location>
        <begin position="323"/>
        <end position="342"/>
    </location>
</feature>
<proteinExistence type="predicted"/>
<keyword evidence="3" id="KW-1185">Reference proteome</keyword>
<evidence type="ECO:0000256" key="1">
    <source>
        <dbReference type="SAM" id="MobiDB-lite"/>
    </source>
</evidence>
<accession>A0ABQ0L569</accession>
<gene>
    <name evidence="2" type="ORF">MCHLO_03217</name>
</gene>
<name>A0ABQ0L569_MYCCL</name>
<reference evidence="2" key="1">
    <citation type="submission" date="2014-09" db="EMBL/GenBank/DDBJ databases">
        <title>Genome sequence of the luminous mushroom Mycena chlorophos for searching fungal bioluminescence genes.</title>
        <authorList>
            <person name="Tanaka Y."/>
            <person name="Kasuga D."/>
            <person name="Oba Y."/>
            <person name="Hase S."/>
            <person name="Sato K."/>
            <person name="Oba Y."/>
            <person name="Sakakibara Y."/>
        </authorList>
    </citation>
    <scope>NUCLEOTIDE SEQUENCE</scope>
</reference>
<feature type="region of interest" description="Disordered" evidence="1">
    <location>
        <begin position="347"/>
        <end position="377"/>
    </location>
</feature>
<organism evidence="2 3">
    <name type="scientific">Mycena chlorophos</name>
    <name type="common">Agaric fungus</name>
    <name type="synonym">Agaricus chlorophos</name>
    <dbReference type="NCBI Taxonomy" id="658473"/>
    <lineage>
        <taxon>Eukaryota</taxon>
        <taxon>Fungi</taxon>
        <taxon>Dikarya</taxon>
        <taxon>Basidiomycota</taxon>
        <taxon>Agaricomycotina</taxon>
        <taxon>Agaricomycetes</taxon>
        <taxon>Agaricomycetidae</taxon>
        <taxon>Agaricales</taxon>
        <taxon>Marasmiineae</taxon>
        <taxon>Mycenaceae</taxon>
        <taxon>Mycena</taxon>
    </lineage>
</organism>
<evidence type="ECO:0000313" key="2">
    <source>
        <dbReference type="EMBL" id="GAT45652.1"/>
    </source>
</evidence>
<protein>
    <submittedName>
        <fullName evidence="2">Uncharacterized protein</fullName>
    </submittedName>
</protein>
<dbReference type="Proteomes" id="UP000815677">
    <property type="component" value="Unassembled WGS sequence"/>
</dbReference>
<dbReference type="EMBL" id="DF841649">
    <property type="protein sequence ID" value="GAT45652.1"/>
    <property type="molecule type" value="Genomic_DNA"/>
</dbReference>